<dbReference type="Proteomes" id="UP000808761">
    <property type="component" value="Unassembled WGS sequence"/>
</dbReference>
<dbReference type="AlphaFoldDB" id="A0A9D6UKK2"/>
<accession>A0A9D6UKK2</accession>
<dbReference type="InterPro" id="IPR000671">
    <property type="entry name" value="Peptidase_A31"/>
</dbReference>
<evidence type="ECO:0000313" key="5">
    <source>
        <dbReference type="EMBL" id="MBI5078837.1"/>
    </source>
</evidence>
<dbReference type="Gene3D" id="3.40.50.1450">
    <property type="entry name" value="HybD-like"/>
    <property type="match status" value="1"/>
</dbReference>
<sequence length="173" mass="18478">MKKNLVLGLGNILMADDGVGVRVIERIGKQKATIVAKLDAEIVNGATGGFALLEVFEKYEKAVVVDAVNMGKMPGTVCKFSAERLLDLPESLPAHAYRQAGGRQGRNFSLHEIGLLEVLKVGKSLNADFKNVVIIGVQPGNLTPGEGLSPEVEAKIPEIIEAVKKEVKYDGNA</sequence>
<proteinExistence type="inferred from homology"/>
<evidence type="ECO:0000256" key="2">
    <source>
        <dbReference type="ARBA" id="ARBA00022670"/>
    </source>
</evidence>
<dbReference type="InterPro" id="IPR023430">
    <property type="entry name" value="Pept_HybD-like_dom_sf"/>
</dbReference>
<evidence type="ECO:0000256" key="3">
    <source>
        <dbReference type="ARBA" id="ARBA00022750"/>
    </source>
</evidence>
<dbReference type="GO" id="GO:0008047">
    <property type="term" value="F:enzyme activator activity"/>
    <property type="evidence" value="ECO:0007669"/>
    <property type="project" value="InterPro"/>
</dbReference>
<evidence type="ECO:0000313" key="6">
    <source>
        <dbReference type="Proteomes" id="UP000808761"/>
    </source>
</evidence>
<gene>
    <name evidence="5" type="ORF">HZB08_02320</name>
</gene>
<comment type="caution">
    <text evidence="5">The sequence shown here is derived from an EMBL/GenBank/DDBJ whole genome shotgun (WGS) entry which is preliminary data.</text>
</comment>
<evidence type="ECO:0000256" key="1">
    <source>
        <dbReference type="ARBA" id="ARBA00006814"/>
    </source>
</evidence>
<dbReference type="PRINTS" id="PR00446">
    <property type="entry name" value="HYDRGNUPTAKE"/>
</dbReference>
<keyword evidence="3" id="KW-0064">Aspartyl protease</keyword>
<dbReference type="PANTHER" id="PTHR30302">
    <property type="entry name" value="HYDROGENASE 1 MATURATION PROTEASE"/>
    <property type="match status" value="1"/>
</dbReference>
<dbReference type="CDD" id="cd00518">
    <property type="entry name" value="H2MP"/>
    <property type="match status" value="1"/>
</dbReference>
<dbReference type="Pfam" id="PF01750">
    <property type="entry name" value="HycI"/>
    <property type="match status" value="2"/>
</dbReference>
<keyword evidence="2 5" id="KW-0645">Protease</keyword>
<dbReference type="NCBIfam" id="TIGR00072">
    <property type="entry name" value="hydrog_prot"/>
    <property type="match status" value="1"/>
</dbReference>
<comment type="similarity">
    <text evidence="1">Belongs to the peptidase A31 family.</text>
</comment>
<reference evidence="5" key="1">
    <citation type="submission" date="2020-07" db="EMBL/GenBank/DDBJ databases">
        <title>Huge and variable diversity of episymbiotic CPR bacteria and DPANN archaea in groundwater ecosystems.</title>
        <authorList>
            <person name="He C.Y."/>
            <person name="Keren R."/>
            <person name="Whittaker M."/>
            <person name="Farag I.F."/>
            <person name="Doudna J."/>
            <person name="Cate J.H.D."/>
            <person name="Banfield J.F."/>
        </authorList>
    </citation>
    <scope>NUCLEOTIDE SEQUENCE</scope>
    <source>
        <strain evidence="5">NC_groundwater_1860_Pr3_B-0.1um_51_7</strain>
    </source>
</reference>
<organism evidence="5 6">
    <name type="scientific">Candidatus Saganbacteria bacterium</name>
    <dbReference type="NCBI Taxonomy" id="2575572"/>
    <lineage>
        <taxon>Bacteria</taxon>
        <taxon>Bacillati</taxon>
        <taxon>Saganbacteria</taxon>
    </lineage>
</organism>
<name>A0A9D6UKK2_UNCSA</name>
<dbReference type="EMBL" id="JACRKR010000114">
    <property type="protein sequence ID" value="MBI5078837.1"/>
    <property type="molecule type" value="Genomic_DNA"/>
</dbReference>
<dbReference type="SUPFAM" id="SSF53163">
    <property type="entry name" value="HybD-like"/>
    <property type="match status" value="1"/>
</dbReference>
<dbReference type="PANTHER" id="PTHR30302:SF1">
    <property type="entry name" value="HYDROGENASE 2 MATURATION PROTEASE"/>
    <property type="match status" value="1"/>
</dbReference>
<evidence type="ECO:0000256" key="4">
    <source>
        <dbReference type="ARBA" id="ARBA00022801"/>
    </source>
</evidence>
<keyword evidence="4" id="KW-0378">Hydrolase</keyword>
<dbReference type="GO" id="GO:0016485">
    <property type="term" value="P:protein processing"/>
    <property type="evidence" value="ECO:0007669"/>
    <property type="project" value="TreeGrafter"/>
</dbReference>
<protein>
    <submittedName>
        <fullName evidence="5">Hydrogenase maturation protease</fullName>
    </submittedName>
</protein>
<dbReference type="GO" id="GO:0004190">
    <property type="term" value="F:aspartic-type endopeptidase activity"/>
    <property type="evidence" value="ECO:0007669"/>
    <property type="project" value="UniProtKB-KW"/>
</dbReference>